<feature type="compositionally biased region" description="Basic and acidic residues" evidence="1">
    <location>
        <begin position="456"/>
        <end position="466"/>
    </location>
</feature>
<feature type="compositionally biased region" description="Acidic residues" evidence="1">
    <location>
        <begin position="591"/>
        <end position="605"/>
    </location>
</feature>
<evidence type="ECO:0000313" key="3">
    <source>
        <dbReference type="Proteomes" id="UP000828390"/>
    </source>
</evidence>
<feature type="compositionally biased region" description="Acidic residues" evidence="1">
    <location>
        <begin position="544"/>
        <end position="577"/>
    </location>
</feature>
<comment type="caution">
    <text evidence="2">The sequence shown here is derived from an EMBL/GenBank/DDBJ whole genome shotgun (WGS) entry which is preliminary data.</text>
</comment>
<dbReference type="Proteomes" id="UP000828390">
    <property type="component" value="Unassembled WGS sequence"/>
</dbReference>
<name>A0A9D4M6A5_DREPO</name>
<dbReference type="EMBL" id="JAIWYP010000002">
    <property type="protein sequence ID" value="KAH3869877.1"/>
    <property type="molecule type" value="Genomic_DNA"/>
</dbReference>
<reference evidence="2" key="1">
    <citation type="journal article" date="2019" name="bioRxiv">
        <title>The Genome of the Zebra Mussel, Dreissena polymorpha: A Resource for Invasive Species Research.</title>
        <authorList>
            <person name="McCartney M.A."/>
            <person name="Auch B."/>
            <person name="Kono T."/>
            <person name="Mallez S."/>
            <person name="Zhang Y."/>
            <person name="Obille A."/>
            <person name="Becker A."/>
            <person name="Abrahante J.E."/>
            <person name="Garbe J."/>
            <person name="Badalamenti J.P."/>
            <person name="Herman A."/>
            <person name="Mangelson H."/>
            <person name="Liachko I."/>
            <person name="Sullivan S."/>
            <person name="Sone E.D."/>
            <person name="Koren S."/>
            <person name="Silverstein K.A.T."/>
            <person name="Beckman K.B."/>
            <person name="Gohl D.M."/>
        </authorList>
    </citation>
    <scope>NUCLEOTIDE SEQUENCE</scope>
    <source>
        <strain evidence="2">Duluth1</strain>
        <tissue evidence="2">Whole animal</tissue>
    </source>
</reference>
<evidence type="ECO:0000256" key="1">
    <source>
        <dbReference type="SAM" id="MobiDB-lite"/>
    </source>
</evidence>
<accession>A0A9D4M6A5</accession>
<sequence>MKQTGFPITCRAKCLTHSGIVETVYCDEDNIILMDYLNPAEIFYSQDSINNRFRNGHRNTYIGDTLDDLISGNLNINNIDPMTVTQIPGLNKWVSLDNRRLWVIHHYASKRNCGRIRVKKVSYESLGFSDLRKFTADNKAGVSVQVRNGSPGGTWHNRITPLTPRCSEPQVVKEETTTIVSSQNAASAPANEQLGSIAVTTQDADQNRTKEDTKHVTWKDISDNLSKTTTSVTLSSIAFTPIDLTLSKRGEGKPNVILSSLLKPFGNKPTWRYRKELSLDRSLLGKRKASRAGLFRVRSEDEPILKRMRPSWMSRAHNGYVDVYLKPPAFHYAFNITFYENRRTRVLRVQYIEGNPWYWFDMETGRLDYFENMKPDDWISSDDDDTSADDVYAESDDTESENRKNTYDNVDDFDSKEIDYGEIEEELELDGNIGTEESDYEDMPTVFDLKNEFENSAREDKVEKDSNLSNDNEIVDEDTDNIEVEYESEAEDSVEDEYNSTDDDESEVEEELVYGLEYNWSDEDPEYLKDGKIVNFSDVNFDVNDTDEAESTDESDKDSDEDETDEETQDETEDETLYDNWTLLNRNSEDEKNEETQDETEDENLYDYWTLLNKNSPRYLW</sequence>
<proteinExistence type="predicted"/>
<gene>
    <name evidence="2" type="ORF">DPMN_033050</name>
</gene>
<evidence type="ECO:0000313" key="2">
    <source>
        <dbReference type="EMBL" id="KAH3869877.1"/>
    </source>
</evidence>
<feature type="region of interest" description="Disordered" evidence="1">
    <location>
        <begin position="379"/>
        <end position="415"/>
    </location>
</feature>
<keyword evidence="3" id="KW-1185">Reference proteome</keyword>
<dbReference type="AlphaFoldDB" id="A0A9D4M6A5"/>
<reference evidence="2" key="2">
    <citation type="submission" date="2020-11" db="EMBL/GenBank/DDBJ databases">
        <authorList>
            <person name="McCartney M.A."/>
            <person name="Auch B."/>
            <person name="Kono T."/>
            <person name="Mallez S."/>
            <person name="Becker A."/>
            <person name="Gohl D.M."/>
            <person name="Silverstein K.A.T."/>
            <person name="Koren S."/>
            <person name="Bechman K.B."/>
            <person name="Herman A."/>
            <person name="Abrahante J.E."/>
            <person name="Garbe J."/>
        </authorList>
    </citation>
    <scope>NUCLEOTIDE SEQUENCE</scope>
    <source>
        <strain evidence="2">Duluth1</strain>
        <tissue evidence="2">Whole animal</tissue>
    </source>
</reference>
<feature type="compositionally biased region" description="Acidic residues" evidence="1">
    <location>
        <begin position="473"/>
        <end position="510"/>
    </location>
</feature>
<protein>
    <submittedName>
        <fullName evidence="2">Uncharacterized protein</fullName>
    </submittedName>
</protein>
<organism evidence="2 3">
    <name type="scientific">Dreissena polymorpha</name>
    <name type="common">Zebra mussel</name>
    <name type="synonym">Mytilus polymorpha</name>
    <dbReference type="NCBI Taxonomy" id="45954"/>
    <lineage>
        <taxon>Eukaryota</taxon>
        <taxon>Metazoa</taxon>
        <taxon>Spiralia</taxon>
        <taxon>Lophotrochozoa</taxon>
        <taxon>Mollusca</taxon>
        <taxon>Bivalvia</taxon>
        <taxon>Autobranchia</taxon>
        <taxon>Heteroconchia</taxon>
        <taxon>Euheterodonta</taxon>
        <taxon>Imparidentia</taxon>
        <taxon>Neoheterodontei</taxon>
        <taxon>Myida</taxon>
        <taxon>Dreissenoidea</taxon>
        <taxon>Dreissenidae</taxon>
        <taxon>Dreissena</taxon>
    </lineage>
</organism>
<feature type="compositionally biased region" description="Acidic residues" evidence="1">
    <location>
        <begin position="379"/>
        <end position="399"/>
    </location>
</feature>
<feature type="region of interest" description="Disordered" evidence="1">
    <location>
        <begin position="456"/>
        <end position="510"/>
    </location>
</feature>
<feature type="region of interest" description="Disordered" evidence="1">
    <location>
        <begin position="538"/>
        <end position="605"/>
    </location>
</feature>